<dbReference type="PRINTS" id="PR00411">
    <property type="entry name" value="PNDRDTASEI"/>
</dbReference>
<dbReference type="PANTHER" id="PTHR43539:SF78">
    <property type="entry name" value="FLAVIN-CONTAINING MONOOXYGENASE"/>
    <property type="match status" value="1"/>
</dbReference>
<dbReference type="InterPro" id="IPR050982">
    <property type="entry name" value="Auxin_biosynth/cation_transpt"/>
</dbReference>
<evidence type="ECO:0000256" key="1">
    <source>
        <dbReference type="ARBA" id="ARBA00023002"/>
    </source>
</evidence>
<dbReference type="Pfam" id="PF13738">
    <property type="entry name" value="Pyr_redox_3"/>
    <property type="match status" value="1"/>
</dbReference>
<dbReference type="InterPro" id="IPR036188">
    <property type="entry name" value="FAD/NAD-bd_sf"/>
</dbReference>
<dbReference type="RefSeq" id="WP_258797521.1">
    <property type="nucleotide sequence ID" value="NZ_JANTHX010000004.1"/>
</dbReference>
<sequence>MILAAAAPEIAGTARTALPVVVIGAGPVGLAAAAQLLERGIEPLVLERGDGPGAAIREWGHIRLFSPWREVLDAAAVRLLEGTGWPAPELERAPTGLELVERYLEPLARTDALAARVRYGVEVDGVSRVGMDRTRSAGRAETPFLLRLADGEELRARAVIDASGTFAQPNGVIASGLRPRDAAAVADQLTHGLPDVLGRDRERFAGRHTVVVGAGHSAANTLIALAQLADEVPGTTVAWLIRSASPVRVYGSDGDQLGGRRSLGEATHELVRTGRVALLDEFLVADAAPVEGGRVALRGTRAEAPAETVADTVVVATGFRPDLDMLREVRLRLDEVVEAPARLAPLIDPNVHSCGTVPPHGVDELAHPEPDFWLAGMKSYGRAPTFLLMTGYEQVRSIADELAGAHEAARRIELTLPETGVCSTSNAPSLLGRELLASDGSCCG</sequence>
<evidence type="ECO:0000313" key="2">
    <source>
        <dbReference type="EMBL" id="MCS0498566.1"/>
    </source>
</evidence>
<evidence type="ECO:0000313" key="3">
    <source>
        <dbReference type="Proteomes" id="UP001205337"/>
    </source>
</evidence>
<dbReference type="Proteomes" id="UP001205337">
    <property type="component" value="Unassembled WGS sequence"/>
</dbReference>
<proteinExistence type="predicted"/>
<keyword evidence="1" id="KW-0560">Oxidoreductase</keyword>
<keyword evidence="3" id="KW-1185">Reference proteome</keyword>
<gene>
    <name evidence="2" type="ORF">NUH29_03250</name>
</gene>
<dbReference type="SUPFAM" id="SSF51905">
    <property type="entry name" value="FAD/NAD(P)-binding domain"/>
    <property type="match status" value="1"/>
</dbReference>
<comment type="caution">
    <text evidence="2">The sequence shown here is derived from an EMBL/GenBank/DDBJ whole genome shotgun (WGS) entry which is preliminary data.</text>
</comment>
<organism evidence="2 3">
    <name type="scientific">Protaetiibacter mangrovi</name>
    <dbReference type="NCBI Taxonomy" id="2970926"/>
    <lineage>
        <taxon>Bacteria</taxon>
        <taxon>Bacillati</taxon>
        <taxon>Actinomycetota</taxon>
        <taxon>Actinomycetes</taxon>
        <taxon>Micrococcales</taxon>
        <taxon>Microbacteriaceae</taxon>
        <taxon>Protaetiibacter</taxon>
    </lineage>
</organism>
<accession>A0ABT1ZCY4</accession>
<name>A0ABT1ZCY4_9MICO</name>
<reference evidence="2 3" key="1">
    <citation type="submission" date="2022-08" db="EMBL/GenBank/DDBJ databases">
        <authorList>
            <person name="Li F."/>
        </authorList>
    </citation>
    <scope>NUCLEOTIDE SEQUENCE [LARGE SCALE GENOMIC DNA]</scope>
    <source>
        <strain evidence="2 3">10F1B-8-1</strain>
    </source>
</reference>
<dbReference type="EMBL" id="JANTHX010000004">
    <property type="protein sequence ID" value="MCS0498566.1"/>
    <property type="molecule type" value="Genomic_DNA"/>
</dbReference>
<dbReference type="PRINTS" id="PR00368">
    <property type="entry name" value="FADPNR"/>
</dbReference>
<protein>
    <submittedName>
        <fullName evidence="2">NAD(P)-binding domain-containing protein</fullName>
    </submittedName>
</protein>
<dbReference type="Gene3D" id="3.50.50.60">
    <property type="entry name" value="FAD/NAD(P)-binding domain"/>
    <property type="match status" value="1"/>
</dbReference>
<dbReference type="PANTHER" id="PTHR43539">
    <property type="entry name" value="FLAVIN-BINDING MONOOXYGENASE-LIKE PROTEIN (AFU_ORTHOLOGUE AFUA_4G09220)"/>
    <property type="match status" value="1"/>
</dbReference>